<name>A0A9D4J224_DREPO</name>
<comment type="caution">
    <text evidence="1">The sequence shown here is derived from an EMBL/GenBank/DDBJ whole genome shotgun (WGS) entry which is preliminary data.</text>
</comment>
<organism evidence="1 2">
    <name type="scientific">Dreissena polymorpha</name>
    <name type="common">Zebra mussel</name>
    <name type="synonym">Mytilus polymorpha</name>
    <dbReference type="NCBI Taxonomy" id="45954"/>
    <lineage>
        <taxon>Eukaryota</taxon>
        <taxon>Metazoa</taxon>
        <taxon>Spiralia</taxon>
        <taxon>Lophotrochozoa</taxon>
        <taxon>Mollusca</taxon>
        <taxon>Bivalvia</taxon>
        <taxon>Autobranchia</taxon>
        <taxon>Heteroconchia</taxon>
        <taxon>Euheterodonta</taxon>
        <taxon>Imparidentia</taxon>
        <taxon>Neoheterodontei</taxon>
        <taxon>Myida</taxon>
        <taxon>Dreissenoidea</taxon>
        <taxon>Dreissenidae</taxon>
        <taxon>Dreissena</taxon>
    </lineage>
</organism>
<accession>A0A9D4J224</accession>
<proteinExistence type="predicted"/>
<evidence type="ECO:0000313" key="1">
    <source>
        <dbReference type="EMBL" id="KAH3792667.1"/>
    </source>
</evidence>
<protein>
    <submittedName>
        <fullName evidence="1">Uncharacterized protein</fullName>
    </submittedName>
</protein>
<sequence length="55" mass="6451">METHMGESFSLRDIMRKMEARFGSKNYQRLVELSSSRLLSNRGNCWKTGRIECLP</sequence>
<reference evidence="1" key="2">
    <citation type="submission" date="2020-11" db="EMBL/GenBank/DDBJ databases">
        <authorList>
            <person name="McCartney M.A."/>
            <person name="Auch B."/>
            <person name="Kono T."/>
            <person name="Mallez S."/>
            <person name="Becker A."/>
            <person name="Gohl D.M."/>
            <person name="Silverstein K.A.T."/>
            <person name="Koren S."/>
            <person name="Bechman K.B."/>
            <person name="Herman A."/>
            <person name="Abrahante J.E."/>
            <person name="Garbe J."/>
        </authorList>
    </citation>
    <scope>NUCLEOTIDE SEQUENCE</scope>
    <source>
        <strain evidence="1">Duluth1</strain>
        <tissue evidence="1">Whole animal</tissue>
    </source>
</reference>
<dbReference type="Proteomes" id="UP000828390">
    <property type="component" value="Unassembled WGS sequence"/>
</dbReference>
<dbReference type="AlphaFoldDB" id="A0A9D4J224"/>
<keyword evidence="2" id="KW-1185">Reference proteome</keyword>
<evidence type="ECO:0000313" key="2">
    <source>
        <dbReference type="Proteomes" id="UP000828390"/>
    </source>
</evidence>
<gene>
    <name evidence="1" type="ORF">DPMN_146166</name>
</gene>
<reference evidence="1" key="1">
    <citation type="journal article" date="2019" name="bioRxiv">
        <title>The Genome of the Zebra Mussel, Dreissena polymorpha: A Resource for Invasive Species Research.</title>
        <authorList>
            <person name="McCartney M.A."/>
            <person name="Auch B."/>
            <person name="Kono T."/>
            <person name="Mallez S."/>
            <person name="Zhang Y."/>
            <person name="Obille A."/>
            <person name="Becker A."/>
            <person name="Abrahante J.E."/>
            <person name="Garbe J."/>
            <person name="Badalamenti J.P."/>
            <person name="Herman A."/>
            <person name="Mangelson H."/>
            <person name="Liachko I."/>
            <person name="Sullivan S."/>
            <person name="Sone E.D."/>
            <person name="Koren S."/>
            <person name="Silverstein K.A.T."/>
            <person name="Beckman K.B."/>
            <person name="Gohl D.M."/>
        </authorList>
    </citation>
    <scope>NUCLEOTIDE SEQUENCE</scope>
    <source>
        <strain evidence="1">Duluth1</strain>
        <tissue evidence="1">Whole animal</tissue>
    </source>
</reference>
<dbReference type="EMBL" id="JAIWYP010000007">
    <property type="protein sequence ID" value="KAH3792667.1"/>
    <property type="molecule type" value="Genomic_DNA"/>
</dbReference>